<keyword evidence="5" id="KW-0949">S-adenosyl-L-methionine</keyword>
<dbReference type="Gene3D" id="3.40.50.150">
    <property type="entry name" value="Vaccinia Virus protein VP39"/>
    <property type="match status" value="1"/>
</dbReference>
<keyword evidence="3" id="KW-0489">Methyltransferase</keyword>
<organism evidence="7 8">
    <name type="scientific">Gemmata algarum</name>
    <dbReference type="NCBI Taxonomy" id="2975278"/>
    <lineage>
        <taxon>Bacteria</taxon>
        <taxon>Pseudomonadati</taxon>
        <taxon>Planctomycetota</taxon>
        <taxon>Planctomycetia</taxon>
        <taxon>Gemmatales</taxon>
        <taxon>Gemmataceae</taxon>
        <taxon>Gemmata</taxon>
    </lineage>
</organism>
<dbReference type="PRINTS" id="PR00996">
    <property type="entry name" value="CHERMTFRASE"/>
</dbReference>
<dbReference type="RefSeq" id="WP_320689653.1">
    <property type="nucleotide sequence ID" value="NZ_JAXBLV010000240.1"/>
</dbReference>
<dbReference type="EC" id="2.1.1.80" evidence="2"/>
<dbReference type="InterPro" id="IPR036804">
    <property type="entry name" value="CheR_N_sf"/>
</dbReference>
<evidence type="ECO:0000256" key="2">
    <source>
        <dbReference type="ARBA" id="ARBA00012534"/>
    </source>
</evidence>
<keyword evidence="4" id="KW-0808">Transferase</keyword>
<dbReference type="InterPro" id="IPR050903">
    <property type="entry name" value="Bact_Chemotaxis_MeTrfase"/>
</dbReference>
<evidence type="ECO:0000256" key="1">
    <source>
        <dbReference type="ARBA" id="ARBA00001541"/>
    </source>
</evidence>
<dbReference type="InterPro" id="IPR022642">
    <property type="entry name" value="CheR_C"/>
</dbReference>
<dbReference type="Gene3D" id="1.10.155.10">
    <property type="entry name" value="Chemotaxis receptor methyltransferase CheR, N-terminal domain"/>
    <property type="match status" value="1"/>
</dbReference>
<dbReference type="InterPro" id="IPR000780">
    <property type="entry name" value="CheR_MeTrfase"/>
</dbReference>
<dbReference type="Pfam" id="PF03705">
    <property type="entry name" value="CheR_N"/>
    <property type="match status" value="1"/>
</dbReference>
<accession>A0ABU5F9R2</accession>
<comment type="catalytic activity">
    <reaction evidence="1">
        <text>L-glutamyl-[protein] + S-adenosyl-L-methionine = [protein]-L-glutamate 5-O-methyl ester + S-adenosyl-L-homocysteine</text>
        <dbReference type="Rhea" id="RHEA:24452"/>
        <dbReference type="Rhea" id="RHEA-COMP:10208"/>
        <dbReference type="Rhea" id="RHEA-COMP:10311"/>
        <dbReference type="ChEBI" id="CHEBI:29973"/>
        <dbReference type="ChEBI" id="CHEBI:57856"/>
        <dbReference type="ChEBI" id="CHEBI:59789"/>
        <dbReference type="ChEBI" id="CHEBI:82795"/>
        <dbReference type="EC" id="2.1.1.80"/>
    </reaction>
</comment>
<evidence type="ECO:0000256" key="3">
    <source>
        <dbReference type="ARBA" id="ARBA00022603"/>
    </source>
</evidence>
<evidence type="ECO:0000256" key="5">
    <source>
        <dbReference type="ARBA" id="ARBA00022691"/>
    </source>
</evidence>
<dbReference type="SUPFAM" id="SSF47757">
    <property type="entry name" value="Chemotaxis receptor methyltransferase CheR, N-terminal domain"/>
    <property type="match status" value="1"/>
</dbReference>
<dbReference type="InterPro" id="IPR022641">
    <property type="entry name" value="CheR_N"/>
</dbReference>
<reference evidence="8" key="1">
    <citation type="journal article" date="2023" name="Mar. Drugs">
        <title>Gemmata algarum, a Novel Planctomycete Isolated from an Algal Mat, Displays Antimicrobial Activity.</title>
        <authorList>
            <person name="Kumar G."/>
            <person name="Kallscheuer N."/>
            <person name="Kashif M."/>
            <person name="Ahamad S."/>
            <person name="Jagadeeshwari U."/>
            <person name="Pannikurungottu S."/>
            <person name="Haufschild T."/>
            <person name="Kabuu M."/>
            <person name="Sasikala C."/>
            <person name="Jogler C."/>
            <person name="Ramana C."/>
        </authorList>
    </citation>
    <scope>NUCLEOTIDE SEQUENCE [LARGE SCALE GENOMIC DNA]</scope>
    <source>
        <strain evidence="8">JC673</strain>
    </source>
</reference>
<gene>
    <name evidence="7" type="ORF">R5W23_005071</name>
</gene>
<evidence type="ECO:0000313" key="7">
    <source>
        <dbReference type="EMBL" id="MDY3563460.1"/>
    </source>
</evidence>
<dbReference type="SMART" id="SM00138">
    <property type="entry name" value="MeTrc"/>
    <property type="match status" value="1"/>
</dbReference>
<dbReference type="EMBL" id="JAXBLV010000240">
    <property type="protein sequence ID" value="MDY3563460.1"/>
    <property type="molecule type" value="Genomic_DNA"/>
</dbReference>
<protein>
    <recommendedName>
        <fullName evidence="2">protein-glutamate O-methyltransferase</fullName>
        <ecNumber evidence="2">2.1.1.80</ecNumber>
    </recommendedName>
</protein>
<dbReference type="PROSITE" id="PS50123">
    <property type="entry name" value="CHER"/>
    <property type="match status" value="1"/>
</dbReference>
<sequence>MTPAEFAFVCRLVRDRSAVVLEPGKEYLAEARLAALANELQFASAGELVAAVRDTQDGALSTRVVEAMVTTETLFFRDRTPFEVLRDAVLPDLISRRAAARTLNVWSAACSTGQEPYSFVLLLRQHFPELTGWKVNVLATDLSGQVLARAQEGRYNQVEVSRGLPTALLTEYFEPTGAEWQLRAGVRGAVEFRVLNLARPWPLLPPTDLVFLRNVMIYFDSETKKALLNRIARVLRPDGYLLLGSTETILNLGSPFSRVEHLKGGFHQIAK</sequence>
<comment type="caution">
    <text evidence="7">The sequence shown here is derived from an EMBL/GenBank/DDBJ whole genome shotgun (WGS) entry which is preliminary data.</text>
</comment>
<dbReference type="Pfam" id="PF01739">
    <property type="entry name" value="CheR"/>
    <property type="match status" value="1"/>
</dbReference>
<dbReference type="InterPro" id="IPR029063">
    <property type="entry name" value="SAM-dependent_MTases_sf"/>
</dbReference>
<name>A0ABU5F9R2_9BACT</name>
<dbReference type="SUPFAM" id="SSF53335">
    <property type="entry name" value="S-adenosyl-L-methionine-dependent methyltransferases"/>
    <property type="match status" value="1"/>
</dbReference>
<evidence type="ECO:0000259" key="6">
    <source>
        <dbReference type="PROSITE" id="PS50123"/>
    </source>
</evidence>
<dbReference type="Proteomes" id="UP001272242">
    <property type="component" value="Unassembled WGS sequence"/>
</dbReference>
<dbReference type="PANTHER" id="PTHR24422">
    <property type="entry name" value="CHEMOTAXIS PROTEIN METHYLTRANSFERASE"/>
    <property type="match status" value="1"/>
</dbReference>
<evidence type="ECO:0000256" key="4">
    <source>
        <dbReference type="ARBA" id="ARBA00022679"/>
    </source>
</evidence>
<dbReference type="PANTHER" id="PTHR24422:SF21">
    <property type="entry name" value="CHEMOTAXIS PROTEIN METHYLTRANSFERASE 1"/>
    <property type="match status" value="1"/>
</dbReference>
<evidence type="ECO:0000313" key="8">
    <source>
        <dbReference type="Proteomes" id="UP001272242"/>
    </source>
</evidence>
<feature type="domain" description="CheR-type methyltransferase" evidence="6">
    <location>
        <begin position="1"/>
        <end position="271"/>
    </location>
</feature>
<keyword evidence="8" id="KW-1185">Reference proteome</keyword>
<proteinExistence type="predicted"/>